<feature type="compositionally biased region" description="Low complexity" evidence="1">
    <location>
        <begin position="24"/>
        <end position="35"/>
    </location>
</feature>
<evidence type="ECO:0000313" key="2">
    <source>
        <dbReference type="EMBL" id="JAQ13276.1"/>
    </source>
</evidence>
<evidence type="ECO:0000256" key="1">
    <source>
        <dbReference type="SAM" id="MobiDB-lite"/>
    </source>
</evidence>
<name>A0A146M3B9_LYGHE</name>
<gene>
    <name evidence="2" type="ORF">g.40321</name>
</gene>
<feature type="region of interest" description="Disordered" evidence="1">
    <location>
        <begin position="1"/>
        <end position="106"/>
    </location>
</feature>
<reference evidence="2" key="1">
    <citation type="journal article" date="2016" name="Gigascience">
        <title>De novo construction of an expanded transcriptome assembly for the western tarnished plant bug, Lygus hesperus.</title>
        <authorList>
            <person name="Tassone E.E."/>
            <person name="Geib S.M."/>
            <person name="Hall B."/>
            <person name="Fabrick J.A."/>
            <person name="Brent C.S."/>
            <person name="Hull J.J."/>
        </authorList>
    </citation>
    <scope>NUCLEOTIDE SEQUENCE</scope>
</reference>
<feature type="compositionally biased region" description="Acidic residues" evidence="1">
    <location>
        <begin position="75"/>
        <end position="104"/>
    </location>
</feature>
<feature type="non-terminal residue" evidence="2">
    <location>
        <position position="127"/>
    </location>
</feature>
<proteinExistence type="predicted"/>
<dbReference type="EMBL" id="GDHC01005353">
    <property type="protein sequence ID" value="JAQ13276.1"/>
    <property type="molecule type" value="Transcribed_RNA"/>
</dbReference>
<dbReference type="AlphaFoldDB" id="A0A146M3B9"/>
<sequence length="127" mass="14287">MMRGTDPEPGPDLGPDPRSESDSSDASLSPLAPLESPEDSVIDLPLDGGPEPVEYKTEVRKRGGESSDSGKESDEDKMEEDYEGEDEREDEYEESEGDYQDCEGFEDRGEYSWNCYLTTIEEEEEEE</sequence>
<accession>A0A146M3B9</accession>
<feature type="compositionally biased region" description="Basic and acidic residues" evidence="1">
    <location>
        <begin position="53"/>
        <end position="74"/>
    </location>
</feature>
<organism evidence="2">
    <name type="scientific">Lygus hesperus</name>
    <name type="common">Western plant bug</name>
    <dbReference type="NCBI Taxonomy" id="30085"/>
    <lineage>
        <taxon>Eukaryota</taxon>
        <taxon>Metazoa</taxon>
        <taxon>Ecdysozoa</taxon>
        <taxon>Arthropoda</taxon>
        <taxon>Hexapoda</taxon>
        <taxon>Insecta</taxon>
        <taxon>Pterygota</taxon>
        <taxon>Neoptera</taxon>
        <taxon>Paraneoptera</taxon>
        <taxon>Hemiptera</taxon>
        <taxon>Heteroptera</taxon>
        <taxon>Panheteroptera</taxon>
        <taxon>Cimicomorpha</taxon>
        <taxon>Miridae</taxon>
        <taxon>Mirini</taxon>
        <taxon>Lygus</taxon>
    </lineage>
</organism>
<protein>
    <submittedName>
        <fullName evidence="2">Uncharacterized protein</fullName>
    </submittedName>
</protein>